<dbReference type="EMBL" id="HBGB01024644">
    <property type="protein sequence ID" value="CAD9059197.1"/>
    <property type="molecule type" value="Transcribed_RNA"/>
</dbReference>
<accession>A0A7S1P4Z9</accession>
<name>A0A7S1P4Z9_9ALVE</name>
<evidence type="ECO:0000256" key="1">
    <source>
        <dbReference type="SAM" id="MobiDB-lite"/>
    </source>
</evidence>
<dbReference type="AlphaFoldDB" id="A0A7S1P4Z9"/>
<reference evidence="2" key="1">
    <citation type="submission" date="2021-01" db="EMBL/GenBank/DDBJ databases">
        <authorList>
            <person name="Corre E."/>
            <person name="Pelletier E."/>
            <person name="Niang G."/>
            <person name="Scheremetjew M."/>
            <person name="Finn R."/>
            <person name="Kale V."/>
            <person name="Holt S."/>
            <person name="Cochrane G."/>
            <person name="Meng A."/>
            <person name="Brown T."/>
            <person name="Cohen L."/>
        </authorList>
    </citation>
    <scope>NUCLEOTIDE SEQUENCE</scope>
    <source>
        <strain evidence="2">CCMP3346</strain>
    </source>
</reference>
<sequence length="321" mass="34902">MYGVRTFLRPCTLHPITNQTDRLKRTLAPKSDTKNRKTNSNEVEDAPLAHTGLATPTVTHMLSLVEDKKRTDAYANAGEISFRRAAVVVVRERYVIHSAVVVAASSLNAVDFDCDAILSVKCFRVNHDDVFKAGTPRGPAAFTIGCVCSAGRPQQTQDASLTTPYSPRIFVAHDEIRIPSQGVNAHDDVAIPPVVPPDGANHTFSLINREGKIRKGCRAERDGRLLRLRQVSVRPILSVDFIVTAALIGPNNEPPVAREDHRIIVSLYCATSCFSLPDNSDRKVSPLDAFVACFFAGLSMAWAVSSCSLPVPVTSITLLTS</sequence>
<gene>
    <name evidence="2" type="ORF">VBRA1451_LOCUS14267</name>
</gene>
<evidence type="ECO:0000313" key="2">
    <source>
        <dbReference type="EMBL" id="CAD9059197.1"/>
    </source>
</evidence>
<proteinExistence type="predicted"/>
<protein>
    <submittedName>
        <fullName evidence="2">Uncharacterized protein</fullName>
    </submittedName>
</protein>
<feature type="region of interest" description="Disordered" evidence="1">
    <location>
        <begin position="19"/>
        <end position="50"/>
    </location>
</feature>
<organism evidence="2">
    <name type="scientific">Vitrella brassicaformis</name>
    <dbReference type="NCBI Taxonomy" id="1169539"/>
    <lineage>
        <taxon>Eukaryota</taxon>
        <taxon>Sar</taxon>
        <taxon>Alveolata</taxon>
        <taxon>Colpodellida</taxon>
        <taxon>Vitrellaceae</taxon>
        <taxon>Vitrella</taxon>
    </lineage>
</organism>